<dbReference type="PANTHER" id="PTHR45641:SF19">
    <property type="entry name" value="NEPHROCYSTIN-3"/>
    <property type="match status" value="1"/>
</dbReference>
<dbReference type="Proteomes" id="UP001054902">
    <property type="component" value="Unassembled WGS sequence"/>
</dbReference>
<evidence type="ECO:0000256" key="1">
    <source>
        <dbReference type="ARBA" id="ARBA00022737"/>
    </source>
</evidence>
<gene>
    <name evidence="5" type="ORF">CTEN210_02147</name>
</gene>
<dbReference type="PANTHER" id="PTHR45641">
    <property type="entry name" value="TETRATRICOPEPTIDE REPEAT PROTEIN (AFU_ORTHOLOGUE AFUA_6G03870)"/>
    <property type="match status" value="1"/>
</dbReference>
<feature type="repeat" description="TPR" evidence="3">
    <location>
        <begin position="327"/>
        <end position="360"/>
    </location>
</feature>
<dbReference type="InterPro" id="IPR019734">
    <property type="entry name" value="TPR_rpt"/>
</dbReference>
<feature type="repeat" description="TPR" evidence="3">
    <location>
        <begin position="453"/>
        <end position="486"/>
    </location>
</feature>
<dbReference type="PROSITE" id="PS50005">
    <property type="entry name" value="TPR"/>
    <property type="match status" value="8"/>
</dbReference>
<dbReference type="PROSITE" id="PS50293">
    <property type="entry name" value="TPR_REGION"/>
    <property type="match status" value="1"/>
</dbReference>
<evidence type="ECO:0000313" key="6">
    <source>
        <dbReference type="Proteomes" id="UP001054902"/>
    </source>
</evidence>
<comment type="caution">
    <text evidence="5">The sequence shown here is derived from an EMBL/GenBank/DDBJ whole genome shotgun (WGS) entry which is preliminary data.</text>
</comment>
<dbReference type="Gene3D" id="1.25.40.10">
    <property type="entry name" value="Tetratricopeptide repeat domain"/>
    <property type="match status" value="3"/>
</dbReference>
<feature type="region of interest" description="Disordered" evidence="4">
    <location>
        <begin position="1"/>
        <end position="55"/>
    </location>
</feature>
<organism evidence="5 6">
    <name type="scientific">Chaetoceros tenuissimus</name>
    <dbReference type="NCBI Taxonomy" id="426638"/>
    <lineage>
        <taxon>Eukaryota</taxon>
        <taxon>Sar</taxon>
        <taxon>Stramenopiles</taxon>
        <taxon>Ochrophyta</taxon>
        <taxon>Bacillariophyta</taxon>
        <taxon>Coscinodiscophyceae</taxon>
        <taxon>Chaetocerotophycidae</taxon>
        <taxon>Chaetocerotales</taxon>
        <taxon>Chaetocerotaceae</taxon>
        <taxon>Chaetoceros</taxon>
    </lineage>
</organism>
<name>A0AAD3CHE1_9STRA</name>
<keyword evidence="2 3" id="KW-0802">TPR repeat</keyword>
<feature type="repeat" description="TPR" evidence="3">
    <location>
        <begin position="227"/>
        <end position="260"/>
    </location>
</feature>
<keyword evidence="6" id="KW-1185">Reference proteome</keyword>
<dbReference type="EMBL" id="BLLK01000022">
    <property type="protein sequence ID" value="GFH45673.1"/>
    <property type="molecule type" value="Genomic_DNA"/>
</dbReference>
<dbReference type="AlphaFoldDB" id="A0AAD3CHE1"/>
<evidence type="ECO:0000256" key="3">
    <source>
        <dbReference type="PROSITE-ProRule" id="PRU00339"/>
    </source>
</evidence>
<dbReference type="Pfam" id="PF13424">
    <property type="entry name" value="TPR_12"/>
    <property type="match status" value="4"/>
</dbReference>
<feature type="repeat" description="TPR" evidence="3">
    <location>
        <begin position="493"/>
        <end position="526"/>
    </location>
</feature>
<evidence type="ECO:0000313" key="5">
    <source>
        <dbReference type="EMBL" id="GFH45673.1"/>
    </source>
</evidence>
<reference evidence="5 6" key="1">
    <citation type="journal article" date="2021" name="Sci. Rep.">
        <title>The genome of the diatom Chaetoceros tenuissimus carries an ancient integrated fragment of an extant virus.</title>
        <authorList>
            <person name="Hongo Y."/>
            <person name="Kimura K."/>
            <person name="Takaki Y."/>
            <person name="Yoshida Y."/>
            <person name="Baba S."/>
            <person name="Kobayashi G."/>
            <person name="Nagasaki K."/>
            <person name="Hano T."/>
            <person name="Tomaru Y."/>
        </authorList>
    </citation>
    <scope>NUCLEOTIDE SEQUENCE [LARGE SCALE GENOMIC DNA]</scope>
    <source>
        <strain evidence="5 6">NIES-3715</strain>
    </source>
</reference>
<dbReference type="Pfam" id="PF13374">
    <property type="entry name" value="TPR_10"/>
    <property type="match status" value="1"/>
</dbReference>
<evidence type="ECO:0008006" key="7">
    <source>
        <dbReference type="Google" id="ProtNLM"/>
    </source>
</evidence>
<accession>A0AAD3CHE1</accession>
<keyword evidence="1" id="KW-0677">Repeat</keyword>
<feature type="repeat" description="TPR" evidence="3">
    <location>
        <begin position="537"/>
        <end position="570"/>
    </location>
</feature>
<sequence>MEPINRPAGKSRRLITPENSFSKSKGSELDLEYATSGSNPGNRSREKCSMHSIQSPQSVTTIVDDMEKCGITSSENSNLVKSSARIDRNLLIASRYVNEACDLFEAKALDRCLTILRRAQKVIDGSVNHVDDLLIDSNSIGTSKHTDASKFENTYIYQRAEFDEGMNTYCTPLTCSIKDEQVIRSTILFNIGQVYFHQEAWENAIGSFDAIDPRDLLDNENMTDIYIAALQSCGQVYYRFGKFKDAIYKYRKALKVATNCFGKDGNISIASAMNSLGVLYYHLSSSNSGKKKAEYLSEKYLKISKECTSRSLSLRFSLQRQDHKDIGTAYNNMGRLHVMEGSFEKALECYEKALIIRAKELGKHSLDYAATAFNAGQSYHHVKELSKAMKYYKEFLEVAQKHFTKNHRDVAVVLSGIAEIHQDRGELDEALKLYKESLEVGKKALGDSHPEIAMILNRLGNYYYVIKDFDAAYDAYKQGLAIECQVFDDSNSLVSLCNLGEIHRQRKNWDAAIKTFRQVLRIQRKMAGKKAGSAEMANTLQIIGMTYDKKGETQKSLKYLQEALVMKRNFLGDEHIDITPTLTAIATILARSNKLKLAMNLFKDAYQIRKKKLGYLHRDVAFTLYHIALIHQKTGSLTEAISCLTEVLSIEQRVLGKFHKDVAITLFKLGDTFKKHNDLDRALFYFKEALDVERKVMMTVEPLTIARTLQEIGNIHLCRGNTTAMMDAFVEAARIYQESSVSPYDLIVAKHLYALDLSCPRGAPAA</sequence>
<evidence type="ECO:0000256" key="2">
    <source>
        <dbReference type="ARBA" id="ARBA00022803"/>
    </source>
</evidence>
<dbReference type="SMART" id="SM00028">
    <property type="entry name" value="TPR"/>
    <property type="match status" value="12"/>
</dbReference>
<feature type="repeat" description="TPR" evidence="3">
    <location>
        <begin position="663"/>
        <end position="696"/>
    </location>
</feature>
<proteinExistence type="predicted"/>
<protein>
    <recommendedName>
        <fullName evidence="7">Kinesin light chain</fullName>
    </recommendedName>
</protein>
<dbReference type="InterPro" id="IPR011990">
    <property type="entry name" value="TPR-like_helical_dom_sf"/>
</dbReference>
<dbReference type="SUPFAM" id="SSF48452">
    <property type="entry name" value="TPR-like"/>
    <property type="match status" value="3"/>
</dbReference>
<feature type="repeat" description="TPR" evidence="3">
    <location>
        <begin position="411"/>
        <end position="444"/>
    </location>
</feature>
<feature type="repeat" description="TPR" evidence="3">
    <location>
        <begin position="369"/>
        <end position="402"/>
    </location>
</feature>
<evidence type="ECO:0000256" key="4">
    <source>
        <dbReference type="SAM" id="MobiDB-lite"/>
    </source>
</evidence>